<gene>
    <name evidence="1" type="ORF">B0T10DRAFT_361716</name>
</gene>
<sequence>YIILETVMGERLDAIWGPFSRLAPSEKNQISSQLRVYLDTLRRLLSPGFFGCIGKQPFEESMLWT</sequence>
<feature type="non-terminal residue" evidence="1">
    <location>
        <position position="65"/>
    </location>
</feature>
<accession>A0A9P8VZA9</accession>
<name>A0A9P8VZA9_9HYPO</name>
<organism evidence="1 2">
    <name type="scientific">Thelonectria olida</name>
    <dbReference type="NCBI Taxonomy" id="1576542"/>
    <lineage>
        <taxon>Eukaryota</taxon>
        <taxon>Fungi</taxon>
        <taxon>Dikarya</taxon>
        <taxon>Ascomycota</taxon>
        <taxon>Pezizomycotina</taxon>
        <taxon>Sordariomycetes</taxon>
        <taxon>Hypocreomycetidae</taxon>
        <taxon>Hypocreales</taxon>
        <taxon>Nectriaceae</taxon>
        <taxon>Thelonectria</taxon>
    </lineage>
</organism>
<keyword evidence="2" id="KW-1185">Reference proteome</keyword>
<evidence type="ECO:0000313" key="1">
    <source>
        <dbReference type="EMBL" id="KAH6883492.1"/>
    </source>
</evidence>
<dbReference type="EMBL" id="JAGPYM010000023">
    <property type="protein sequence ID" value="KAH6883492.1"/>
    <property type="molecule type" value="Genomic_DNA"/>
</dbReference>
<evidence type="ECO:0000313" key="2">
    <source>
        <dbReference type="Proteomes" id="UP000777438"/>
    </source>
</evidence>
<dbReference type="OrthoDB" id="4866920at2759"/>
<comment type="caution">
    <text evidence="1">The sequence shown here is derived from an EMBL/GenBank/DDBJ whole genome shotgun (WGS) entry which is preliminary data.</text>
</comment>
<proteinExistence type="predicted"/>
<feature type="non-terminal residue" evidence="1">
    <location>
        <position position="1"/>
    </location>
</feature>
<protein>
    <submittedName>
        <fullName evidence="1">Uncharacterized protein</fullName>
    </submittedName>
</protein>
<dbReference type="AlphaFoldDB" id="A0A9P8VZA9"/>
<dbReference type="Proteomes" id="UP000777438">
    <property type="component" value="Unassembled WGS sequence"/>
</dbReference>
<reference evidence="1 2" key="1">
    <citation type="journal article" date="2021" name="Nat. Commun.">
        <title>Genetic determinants of endophytism in the Arabidopsis root mycobiome.</title>
        <authorList>
            <person name="Mesny F."/>
            <person name="Miyauchi S."/>
            <person name="Thiergart T."/>
            <person name="Pickel B."/>
            <person name="Atanasova L."/>
            <person name="Karlsson M."/>
            <person name="Huettel B."/>
            <person name="Barry K.W."/>
            <person name="Haridas S."/>
            <person name="Chen C."/>
            <person name="Bauer D."/>
            <person name="Andreopoulos W."/>
            <person name="Pangilinan J."/>
            <person name="LaButti K."/>
            <person name="Riley R."/>
            <person name="Lipzen A."/>
            <person name="Clum A."/>
            <person name="Drula E."/>
            <person name="Henrissat B."/>
            <person name="Kohler A."/>
            <person name="Grigoriev I.V."/>
            <person name="Martin F.M."/>
            <person name="Hacquard S."/>
        </authorList>
    </citation>
    <scope>NUCLEOTIDE SEQUENCE [LARGE SCALE GENOMIC DNA]</scope>
    <source>
        <strain evidence="1 2">MPI-CAGE-CH-0241</strain>
    </source>
</reference>